<dbReference type="AlphaFoldDB" id="C5FMZ1"/>
<accession>C5FMZ1</accession>
<sequence>MPPRKKLKQKTGRPPPAFWDNLSKIWLTSDALEELDRRNRALSRSGQGMPEPHTQPSQADFNPAEDCSLRTLHQIRELSKQGGPDLSDLRNGSVQFPDPAEARKRRAPSNSSSSSSATKTTTTIYDGNFEQVLIGSGVYPAGYEYPDGQVPARPDNLDEINKRLAQRRPSLSPSRCPDSEFEEFKRTDAAASSGRPIIVLIIRSLEGGRHDSSTVGGGCPFEDLAPLADRILVTAKPDHYYAARMEQLDRQIRDELSEYIIPSEEDSLLMAPNFFLEAKWPDRSLGAATRQVCYYGALGARAMHKLQCYKQNEQPLYDNRAYTITATYHGGQLKLYATHPAPPRTRGWQSDGCPEYITTQLNAWSMSGNADSFRQGATAYRNARDWAKEQRNRLLETANERHKQAMPPKSPPRERGEARLS</sequence>
<dbReference type="OrthoDB" id="5403634at2759"/>
<evidence type="ECO:0000313" key="2">
    <source>
        <dbReference type="EMBL" id="EEQ31227.1"/>
    </source>
</evidence>
<dbReference type="RefSeq" id="XP_002846309.1">
    <property type="nucleotide sequence ID" value="XM_002846263.1"/>
</dbReference>
<evidence type="ECO:0000256" key="1">
    <source>
        <dbReference type="SAM" id="MobiDB-lite"/>
    </source>
</evidence>
<protein>
    <submittedName>
        <fullName evidence="2">Uncharacterized protein</fullName>
    </submittedName>
</protein>
<dbReference type="HOGENOM" id="CLU_023878_1_0_1"/>
<reference evidence="3" key="1">
    <citation type="journal article" date="2012" name="MBio">
        <title>Comparative genome analysis of Trichophyton rubrum and related dermatophytes reveals candidate genes involved in infection.</title>
        <authorList>
            <person name="Martinez D.A."/>
            <person name="Oliver B.G."/>
            <person name="Graeser Y."/>
            <person name="Goldberg J.M."/>
            <person name="Li W."/>
            <person name="Martinez-Rossi N.M."/>
            <person name="Monod M."/>
            <person name="Shelest E."/>
            <person name="Barton R.C."/>
            <person name="Birch E."/>
            <person name="Brakhage A.A."/>
            <person name="Chen Z."/>
            <person name="Gurr S.J."/>
            <person name="Heiman D."/>
            <person name="Heitman J."/>
            <person name="Kosti I."/>
            <person name="Rossi A."/>
            <person name="Saif S."/>
            <person name="Samalova M."/>
            <person name="Saunders C.W."/>
            <person name="Shea T."/>
            <person name="Summerbell R.C."/>
            <person name="Xu J."/>
            <person name="Young S."/>
            <person name="Zeng Q."/>
            <person name="Birren B.W."/>
            <person name="Cuomo C.A."/>
            <person name="White T.C."/>
        </authorList>
    </citation>
    <scope>NUCLEOTIDE SEQUENCE [LARGE SCALE GENOMIC DNA]</scope>
    <source>
        <strain evidence="3">ATCC MYA-4605 / CBS 113480</strain>
    </source>
</reference>
<feature type="compositionally biased region" description="Basic residues" evidence="1">
    <location>
        <begin position="1"/>
        <end position="11"/>
    </location>
</feature>
<organism evidence="2 3">
    <name type="scientific">Arthroderma otae (strain ATCC MYA-4605 / CBS 113480)</name>
    <name type="common">Microsporum canis</name>
    <dbReference type="NCBI Taxonomy" id="554155"/>
    <lineage>
        <taxon>Eukaryota</taxon>
        <taxon>Fungi</taxon>
        <taxon>Dikarya</taxon>
        <taxon>Ascomycota</taxon>
        <taxon>Pezizomycotina</taxon>
        <taxon>Eurotiomycetes</taxon>
        <taxon>Eurotiomycetidae</taxon>
        <taxon>Onygenales</taxon>
        <taxon>Arthrodermataceae</taxon>
        <taxon>Microsporum</taxon>
    </lineage>
</organism>
<name>C5FMZ1_ARTOC</name>
<feature type="region of interest" description="Disordered" evidence="1">
    <location>
        <begin position="38"/>
        <end position="66"/>
    </location>
</feature>
<feature type="region of interest" description="Disordered" evidence="1">
    <location>
        <begin position="81"/>
        <end position="122"/>
    </location>
</feature>
<dbReference type="EMBL" id="DS995704">
    <property type="protein sequence ID" value="EEQ31227.1"/>
    <property type="molecule type" value="Genomic_DNA"/>
</dbReference>
<gene>
    <name evidence="2" type="ORF">MCYG_04046</name>
</gene>
<feature type="region of interest" description="Disordered" evidence="1">
    <location>
        <begin position="1"/>
        <end position="20"/>
    </location>
</feature>
<dbReference type="eggNOG" id="ENOG502SJYB">
    <property type="taxonomic scope" value="Eukaryota"/>
</dbReference>
<feature type="compositionally biased region" description="Basic and acidic residues" evidence="1">
    <location>
        <begin position="389"/>
        <end position="403"/>
    </location>
</feature>
<dbReference type="GeneID" id="9224378"/>
<dbReference type="VEuPathDB" id="FungiDB:MCYG_04046"/>
<dbReference type="STRING" id="554155.C5FMZ1"/>
<dbReference type="OMA" id="ISIYHDE"/>
<proteinExistence type="predicted"/>
<dbReference type="Proteomes" id="UP000002035">
    <property type="component" value="Unassembled WGS sequence"/>
</dbReference>
<keyword evidence="3" id="KW-1185">Reference proteome</keyword>
<feature type="compositionally biased region" description="Low complexity" evidence="1">
    <location>
        <begin position="109"/>
        <end position="122"/>
    </location>
</feature>
<feature type="compositionally biased region" description="Basic and acidic residues" evidence="1">
    <location>
        <begin position="411"/>
        <end position="421"/>
    </location>
</feature>
<evidence type="ECO:0000313" key="3">
    <source>
        <dbReference type="Proteomes" id="UP000002035"/>
    </source>
</evidence>
<feature type="region of interest" description="Disordered" evidence="1">
    <location>
        <begin position="389"/>
        <end position="421"/>
    </location>
</feature>